<dbReference type="AlphaFoldDB" id="A0A447IN15"/>
<evidence type="ECO:0000313" key="1">
    <source>
        <dbReference type="EMBL" id="VDS08864.1"/>
    </source>
</evidence>
<name>A0A447IN15_9RHOB</name>
<dbReference type="EMBL" id="UZWE01000030">
    <property type="protein sequence ID" value="VDS08864.1"/>
    <property type="molecule type" value="Genomic_DNA"/>
</dbReference>
<dbReference type="RefSeq" id="WP_126154523.1">
    <property type="nucleotide sequence ID" value="NZ_UZWE01000030.1"/>
</dbReference>
<gene>
    <name evidence="1" type="ORF">PARHAE_02049</name>
</gene>
<evidence type="ECO:0000313" key="2">
    <source>
        <dbReference type="Proteomes" id="UP000270743"/>
    </source>
</evidence>
<proteinExistence type="predicted"/>
<accession>A0A447IN15</accession>
<keyword evidence="2" id="KW-1185">Reference proteome</keyword>
<dbReference type="Proteomes" id="UP000270743">
    <property type="component" value="Unassembled WGS sequence"/>
</dbReference>
<dbReference type="OrthoDB" id="8481821at2"/>
<protein>
    <submittedName>
        <fullName evidence="1">Uncharacterized protein</fullName>
    </submittedName>
</protein>
<sequence length="98" mass="10921">MTREYFEISAAVYAMLKIAEIAVEVYDLERAAANEKADLHSAYQIFKAVKGIDRVERDSPEWEAMMAETAGEYAASEAAKRKVYNAKRRLKAAIAAAC</sequence>
<reference evidence="1 2" key="1">
    <citation type="submission" date="2018-12" db="EMBL/GenBank/DDBJ databases">
        <authorList>
            <person name="Criscuolo A."/>
        </authorList>
    </citation>
    <scope>NUCLEOTIDE SEQUENCE [LARGE SCALE GENOMIC DNA]</scope>
    <source>
        <strain evidence="1">ACIP1116241</strain>
    </source>
</reference>
<organism evidence="1 2">
    <name type="scientific">Paracoccus haematequi</name>
    <dbReference type="NCBI Taxonomy" id="2491866"/>
    <lineage>
        <taxon>Bacteria</taxon>
        <taxon>Pseudomonadati</taxon>
        <taxon>Pseudomonadota</taxon>
        <taxon>Alphaproteobacteria</taxon>
        <taxon>Rhodobacterales</taxon>
        <taxon>Paracoccaceae</taxon>
        <taxon>Paracoccus</taxon>
    </lineage>
</organism>